<reference evidence="2 3" key="1">
    <citation type="submission" date="2017-10" db="EMBL/GenBank/DDBJ databases">
        <authorList>
            <person name="Banno H."/>
            <person name="Chua N.-H."/>
        </authorList>
    </citation>
    <scope>NUCLEOTIDE SEQUENCE [LARGE SCALE GENOMIC DNA]</scope>
    <source>
        <strain evidence="2">Vibrio tapetis CECT4600</strain>
    </source>
</reference>
<keyword evidence="3" id="KW-1185">Reference proteome</keyword>
<proteinExistence type="predicted"/>
<dbReference type="EMBL" id="LT960612">
    <property type="protein sequence ID" value="SON52336.1"/>
    <property type="molecule type" value="Genomic_DNA"/>
</dbReference>
<evidence type="ECO:0000256" key="1">
    <source>
        <dbReference type="SAM" id="Phobius"/>
    </source>
</evidence>
<dbReference type="RefSeq" id="WP_231897983.1">
    <property type="nucleotide sequence ID" value="NZ_LT960612.1"/>
</dbReference>
<keyword evidence="1" id="KW-1133">Transmembrane helix</keyword>
<name>A0A2N8ZKD7_9VIBR</name>
<dbReference type="AlphaFoldDB" id="A0A2N8ZKD7"/>
<feature type="transmembrane region" description="Helical" evidence="1">
    <location>
        <begin position="7"/>
        <end position="26"/>
    </location>
</feature>
<evidence type="ECO:0000313" key="3">
    <source>
        <dbReference type="Proteomes" id="UP000235828"/>
    </source>
</evidence>
<gene>
    <name evidence="2" type="ORF">VTAP4600_B0725</name>
</gene>
<feature type="transmembrane region" description="Helical" evidence="1">
    <location>
        <begin position="89"/>
        <end position="107"/>
    </location>
</feature>
<evidence type="ECO:0000313" key="2">
    <source>
        <dbReference type="EMBL" id="SON52336.1"/>
    </source>
</evidence>
<dbReference type="Proteomes" id="UP000235828">
    <property type="component" value="Chromosome B"/>
</dbReference>
<sequence>MIKKVMHVLHVLLVMIICVGLSYFAAFRLNEYLTLETMQIQLAANYQIVYVDPTYMIGICGLITMPFLLLFIIWTHILGKDGSGRMGKLLAILLAIGLIFAIPGQIFEHQRQKSIARDHGFVDCPPFTLLSSTHIVEAMVKDPKYCTDDEITSIAMYGYFRELPVVKAYVDEVFGNNSDSI</sequence>
<feature type="transmembrane region" description="Helical" evidence="1">
    <location>
        <begin position="55"/>
        <end position="77"/>
    </location>
</feature>
<accession>A0A2N8ZKD7</accession>
<keyword evidence="1" id="KW-0812">Transmembrane</keyword>
<organism evidence="2 3">
    <name type="scientific">Vibrio tapetis subsp. tapetis</name>
    <dbReference type="NCBI Taxonomy" id="1671868"/>
    <lineage>
        <taxon>Bacteria</taxon>
        <taxon>Pseudomonadati</taxon>
        <taxon>Pseudomonadota</taxon>
        <taxon>Gammaproteobacteria</taxon>
        <taxon>Vibrionales</taxon>
        <taxon>Vibrionaceae</taxon>
        <taxon>Vibrio</taxon>
    </lineage>
</organism>
<dbReference type="KEGG" id="vta:B0725"/>
<keyword evidence="1" id="KW-0472">Membrane</keyword>
<protein>
    <submittedName>
        <fullName evidence="2">Uncharacterized protein</fullName>
    </submittedName>
</protein>